<keyword evidence="1" id="KW-0732">Signal</keyword>
<evidence type="ECO:0008006" key="4">
    <source>
        <dbReference type="Google" id="ProtNLM"/>
    </source>
</evidence>
<keyword evidence="3" id="KW-1185">Reference proteome</keyword>
<accession>A0A6J8DAZ8</accession>
<name>A0A6J8DAZ8_MYTCO</name>
<dbReference type="OrthoDB" id="6162839at2759"/>
<dbReference type="EMBL" id="CACVKT020007046">
    <property type="protein sequence ID" value="CAC5404827.1"/>
    <property type="molecule type" value="Genomic_DNA"/>
</dbReference>
<gene>
    <name evidence="2" type="ORF">MCOR_38571</name>
</gene>
<feature type="signal peptide" evidence="1">
    <location>
        <begin position="1"/>
        <end position="24"/>
    </location>
</feature>
<organism evidence="2 3">
    <name type="scientific">Mytilus coruscus</name>
    <name type="common">Sea mussel</name>
    <dbReference type="NCBI Taxonomy" id="42192"/>
    <lineage>
        <taxon>Eukaryota</taxon>
        <taxon>Metazoa</taxon>
        <taxon>Spiralia</taxon>
        <taxon>Lophotrochozoa</taxon>
        <taxon>Mollusca</taxon>
        <taxon>Bivalvia</taxon>
        <taxon>Autobranchia</taxon>
        <taxon>Pteriomorphia</taxon>
        <taxon>Mytilida</taxon>
        <taxon>Mytiloidea</taxon>
        <taxon>Mytilidae</taxon>
        <taxon>Mytilinae</taxon>
        <taxon>Mytilus</taxon>
    </lineage>
</organism>
<evidence type="ECO:0000313" key="2">
    <source>
        <dbReference type="EMBL" id="CAC5404827.1"/>
    </source>
</evidence>
<feature type="chain" id="PRO_5027093875" description="SMB domain-containing protein" evidence="1">
    <location>
        <begin position="25"/>
        <end position="631"/>
    </location>
</feature>
<sequence>MIGVLLVQFLILLCTGKCKDFVHCEDVNLTFITDMYAEFCGKTECNSKRAKTTHEQNILVNDSFCPDCSCQVSCFISGNCCPDVFFDNEPTCIDTNVLLAAGNRQREFSKAILMQDKCPNKSNEELSKLCNMSSDLETQLQNVPVTSITSGLTFRNIYCLQCFNDSLEYAKHWSLEIDCEEEGNLNFMSNYSQIIKLSKSKKCDLFYDTSFLENYTRSCQMNENIISMCNVSGTWNKYDSNIEYACKVYDNNFYMFKNIYCYMCNPPEKSDVITGCNITESLDNTINVTRVHQIVHCGRINILQLHYQLTLLNYSCKPCNSSIGSDIKIHEQLQRKFSVRNLFNFSRYKDSSYETKVFDPNKNEYRNIMCYPGRILTIAGCVPLLQTTRNIGYIVSLGLTTELASNINETVPFLKSVKMAFRKYLKHVLHIRKVNFTSSIFWANSNCAENIIWQKDTELNISVFQKIMILDYVDRLKLERKLISIYNSDFLVSHDHKKYTFKVFKNVEALSIVSYSSTMGFVKSCFIRKIKKDSHVYSKVNSLLTCQQLELEMTEFRINSLTLTILAKTMELDYDEYAIMSSVVSSPEISTIIVAFVKQSCHLPFSSATWFPVLFKVLRGKKLSILTTYNS</sequence>
<dbReference type="Proteomes" id="UP000507470">
    <property type="component" value="Unassembled WGS sequence"/>
</dbReference>
<evidence type="ECO:0000313" key="3">
    <source>
        <dbReference type="Proteomes" id="UP000507470"/>
    </source>
</evidence>
<dbReference type="AlphaFoldDB" id="A0A6J8DAZ8"/>
<evidence type="ECO:0000256" key="1">
    <source>
        <dbReference type="SAM" id="SignalP"/>
    </source>
</evidence>
<protein>
    <recommendedName>
        <fullName evidence="4">SMB domain-containing protein</fullName>
    </recommendedName>
</protein>
<reference evidence="2 3" key="1">
    <citation type="submission" date="2020-06" db="EMBL/GenBank/DDBJ databases">
        <authorList>
            <person name="Li R."/>
            <person name="Bekaert M."/>
        </authorList>
    </citation>
    <scope>NUCLEOTIDE SEQUENCE [LARGE SCALE GENOMIC DNA]</scope>
    <source>
        <strain evidence="3">wild</strain>
    </source>
</reference>
<proteinExistence type="predicted"/>